<dbReference type="EMBL" id="MPDP01000263">
    <property type="protein sequence ID" value="KAK1465342.1"/>
    <property type="molecule type" value="Genomic_DNA"/>
</dbReference>
<organism evidence="1 2">
    <name type="scientific">Colletotrichum cuscutae</name>
    <dbReference type="NCBI Taxonomy" id="1209917"/>
    <lineage>
        <taxon>Eukaryota</taxon>
        <taxon>Fungi</taxon>
        <taxon>Dikarya</taxon>
        <taxon>Ascomycota</taxon>
        <taxon>Pezizomycotina</taxon>
        <taxon>Sordariomycetes</taxon>
        <taxon>Hypocreomycetidae</taxon>
        <taxon>Glomerellales</taxon>
        <taxon>Glomerellaceae</taxon>
        <taxon>Colletotrichum</taxon>
        <taxon>Colletotrichum acutatum species complex</taxon>
    </lineage>
</organism>
<evidence type="ECO:0000313" key="1">
    <source>
        <dbReference type="EMBL" id="KAK1465342.1"/>
    </source>
</evidence>
<gene>
    <name evidence="1" type="ORF">CCUS01_07749</name>
</gene>
<comment type="caution">
    <text evidence="1">The sequence shown here is derived from an EMBL/GenBank/DDBJ whole genome shotgun (WGS) entry which is preliminary data.</text>
</comment>
<protein>
    <submittedName>
        <fullName evidence="1">Uncharacterized protein</fullName>
    </submittedName>
</protein>
<reference evidence="1" key="1">
    <citation type="submission" date="2016-11" db="EMBL/GenBank/DDBJ databases">
        <title>The genome sequence of Colletotrichum cuscutae.</title>
        <authorList>
            <person name="Baroncelli R."/>
        </authorList>
    </citation>
    <scope>NUCLEOTIDE SEQUENCE</scope>
    <source>
        <strain evidence="1">IMI 304802</strain>
    </source>
</reference>
<dbReference type="Proteomes" id="UP001239213">
    <property type="component" value="Unassembled WGS sequence"/>
</dbReference>
<evidence type="ECO:0000313" key="2">
    <source>
        <dbReference type="Proteomes" id="UP001239213"/>
    </source>
</evidence>
<accession>A0AAI9UXK0</accession>
<keyword evidence="2" id="KW-1185">Reference proteome</keyword>
<sequence>MCLVLSARWPPSYRPRFSSSCRRYIRRRVIKHHQQRSLSHRKMYLSQKHLRQPKPAAYELPQYRRHIGDVQVCFRSCTCRRREKENRARDQSCHLYPYLCLTMLTIRSQQQTRTAHATAENLALDPISTGQFRCGSQKVAHRCPQWTLVMHAPHRPTARSHSQHQVGSLAQQGADRTCRCRDACQNGWGREVHVYTVRALRLSATLCRVRILDLLVPEASPRYRRIQTWDDDWEPLRQYRNDTPLGAGRFAQSEVSRRYPPRTNAHILQPPLGLSTPPSLLQTAVFTLPEPPPNLSRWWLVVGFLLIQ</sequence>
<name>A0AAI9UXK0_9PEZI</name>
<dbReference type="AlphaFoldDB" id="A0AAI9UXK0"/>
<proteinExistence type="predicted"/>